<keyword evidence="3 10" id="KW-0808">Transferase</keyword>
<dbReference type="PROSITE" id="PS00108">
    <property type="entry name" value="PROTEIN_KINASE_ST"/>
    <property type="match status" value="1"/>
</dbReference>
<evidence type="ECO:0000256" key="1">
    <source>
        <dbReference type="ARBA" id="ARBA00012513"/>
    </source>
</evidence>
<dbReference type="Gene3D" id="3.30.200.20">
    <property type="entry name" value="Phosphorylase Kinase, domain 1"/>
    <property type="match status" value="1"/>
</dbReference>
<dbReference type="InterPro" id="IPR000719">
    <property type="entry name" value="Prot_kinase_dom"/>
</dbReference>
<dbReference type="EMBL" id="JAXOTQ010000073">
    <property type="protein sequence ID" value="MDZ5494404.1"/>
    <property type="molecule type" value="Genomic_DNA"/>
</dbReference>
<feature type="region of interest" description="Disordered" evidence="7">
    <location>
        <begin position="272"/>
        <end position="313"/>
    </location>
</feature>
<keyword evidence="8" id="KW-1133">Transmembrane helix</keyword>
<dbReference type="InterPro" id="IPR008271">
    <property type="entry name" value="Ser/Thr_kinase_AS"/>
</dbReference>
<evidence type="ECO:0000256" key="3">
    <source>
        <dbReference type="ARBA" id="ARBA00022679"/>
    </source>
</evidence>
<feature type="compositionally biased region" description="Pro residues" evidence="7">
    <location>
        <begin position="411"/>
        <end position="420"/>
    </location>
</feature>
<sequence>MQQSTEATPVIAGYRDLTRIAEGGFSTVYTAYQETLGRTVAVKVLRADARDPAAQQRFRSECELTGRLTGQPHIITTFDAGTTQDQRFYIAMQYLPNGSLANRLAATGPLPVAEVLHVGEAIAEALAAAHAAGILHRDIKPGNILISDRGEPVLSDFGIAGLMQPSGSVPAFTRGHTAPEVLEGRPPTVRSDIYALGSTLHTLLASTPPAGNAPGVPDLNRADVPAALLTLLQRTLAADPTDRPGDAARLAAEFKALPGDRDRVALRAASVAQPPMDPDPSPAPPDGPATPGEATRYRPERQSAPASGPVRRGRRRAVVIVASLATVAVLVAAGTLIAAVVNRPRHTPSQALTVASATPTNPRPSAAPSKAKPQSARTQPARHGAAPGRPSSPAPASTTATPSSAASSSPKPTPQAPPPTVCTPNGCGAKAYFVGEGDHLYVCDNSGDGYGAIAQYTRTDYPGQNNDAVNKNGAGTCVDHNMNMPEAATITFRVCLLKSTGEIFNCSAYRTTSA</sequence>
<keyword evidence="2" id="KW-0723">Serine/threonine-protein kinase</keyword>
<dbReference type="SUPFAM" id="SSF56112">
    <property type="entry name" value="Protein kinase-like (PK-like)"/>
    <property type="match status" value="1"/>
</dbReference>
<dbReference type="Proteomes" id="UP001290101">
    <property type="component" value="Unassembled WGS sequence"/>
</dbReference>
<keyword evidence="8" id="KW-0472">Membrane</keyword>
<feature type="compositionally biased region" description="Low complexity" evidence="7">
    <location>
        <begin position="363"/>
        <end position="377"/>
    </location>
</feature>
<dbReference type="PANTHER" id="PTHR43289:SF6">
    <property type="entry name" value="SERINE_THREONINE-PROTEIN KINASE NEKL-3"/>
    <property type="match status" value="1"/>
</dbReference>
<proteinExistence type="predicted"/>
<keyword evidence="6" id="KW-0067">ATP-binding</keyword>
<feature type="transmembrane region" description="Helical" evidence="8">
    <location>
        <begin position="317"/>
        <end position="341"/>
    </location>
</feature>
<gene>
    <name evidence="10" type="ORF">U2F25_34010</name>
</gene>
<dbReference type="PANTHER" id="PTHR43289">
    <property type="entry name" value="MITOGEN-ACTIVATED PROTEIN KINASE KINASE KINASE 20-RELATED"/>
    <property type="match status" value="1"/>
</dbReference>
<feature type="domain" description="Protein kinase" evidence="9">
    <location>
        <begin position="14"/>
        <end position="255"/>
    </location>
</feature>
<evidence type="ECO:0000259" key="9">
    <source>
        <dbReference type="PROSITE" id="PS50011"/>
    </source>
</evidence>
<dbReference type="PROSITE" id="PS50011">
    <property type="entry name" value="PROTEIN_KINASE_DOM"/>
    <property type="match status" value="1"/>
</dbReference>
<dbReference type="RefSeq" id="WP_322443873.1">
    <property type="nucleotide sequence ID" value="NZ_JAXOTQ010000073.1"/>
</dbReference>
<dbReference type="Gene3D" id="1.10.510.10">
    <property type="entry name" value="Transferase(Phosphotransferase) domain 1"/>
    <property type="match status" value="1"/>
</dbReference>
<evidence type="ECO:0000256" key="7">
    <source>
        <dbReference type="SAM" id="MobiDB-lite"/>
    </source>
</evidence>
<evidence type="ECO:0000256" key="8">
    <source>
        <dbReference type="SAM" id="Phobius"/>
    </source>
</evidence>
<evidence type="ECO:0000313" key="11">
    <source>
        <dbReference type="Proteomes" id="UP001290101"/>
    </source>
</evidence>
<feature type="compositionally biased region" description="Polar residues" evidence="7">
    <location>
        <begin position="350"/>
        <end position="360"/>
    </location>
</feature>
<reference evidence="10 11" key="1">
    <citation type="submission" date="2023-12" db="EMBL/GenBank/DDBJ databases">
        <title>Micromonospora sp. nov., isolated from Atacama Desert.</title>
        <authorList>
            <person name="Carro L."/>
            <person name="Golinska P."/>
            <person name="Klenk H.-P."/>
            <person name="Goodfellow M."/>
        </authorList>
    </citation>
    <scope>NUCLEOTIDE SEQUENCE [LARGE SCALE GENOMIC DNA]</scope>
    <source>
        <strain evidence="10 11">4G53</strain>
    </source>
</reference>
<dbReference type="InterPro" id="IPR011009">
    <property type="entry name" value="Kinase-like_dom_sf"/>
</dbReference>
<dbReference type="EC" id="2.7.11.1" evidence="1"/>
<keyword evidence="8" id="KW-0812">Transmembrane</keyword>
<evidence type="ECO:0000256" key="4">
    <source>
        <dbReference type="ARBA" id="ARBA00022741"/>
    </source>
</evidence>
<evidence type="ECO:0000256" key="6">
    <source>
        <dbReference type="ARBA" id="ARBA00022840"/>
    </source>
</evidence>
<name>A0ABU5JQ06_9ACTN</name>
<keyword evidence="11" id="KW-1185">Reference proteome</keyword>
<protein>
    <recommendedName>
        <fullName evidence="1">non-specific serine/threonine protein kinase</fullName>
        <ecNumber evidence="1">2.7.11.1</ecNumber>
    </recommendedName>
</protein>
<evidence type="ECO:0000256" key="2">
    <source>
        <dbReference type="ARBA" id="ARBA00022527"/>
    </source>
</evidence>
<dbReference type="SMART" id="SM00220">
    <property type="entry name" value="S_TKc"/>
    <property type="match status" value="1"/>
</dbReference>
<feature type="compositionally biased region" description="Pro residues" evidence="7">
    <location>
        <begin position="275"/>
        <end position="288"/>
    </location>
</feature>
<evidence type="ECO:0000313" key="10">
    <source>
        <dbReference type="EMBL" id="MDZ5494404.1"/>
    </source>
</evidence>
<dbReference type="Pfam" id="PF00069">
    <property type="entry name" value="Pkinase"/>
    <property type="match status" value="1"/>
</dbReference>
<feature type="compositionally biased region" description="Low complexity" evidence="7">
    <location>
        <begin position="385"/>
        <end position="410"/>
    </location>
</feature>
<dbReference type="CDD" id="cd14014">
    <property type="entry name" value="STKc_PknB_like"/>
    <property type="match status" value="1"/>
</dbReference>
<evidence type="ECO:0000256" key="5">
    <source>
        <dbReference type="ARBA" id="ARBA00022777"/>
    </source>
</evidence>
<feature type="region of interest" description="Disordered" evidence="7">
    <location>
        <begin position="350"/>
        <end position="420"/>
    </location>
</feature>
<keyword evidence="5 10" id="KW-0418">Kinase</keyword>
<accession>A0ABU5JQ06</accession>
<comment type="caution">
    <text evidence="10">The sequence shown here is derived from an EMBL/GenBank/DDBJ whole genome shotgun (WGS) entry which is preliminary data.</text>
</comment>
<dbReference type="GO" id="GO:0004674">
    <property type="term" value="F:protein serine/threonine kinase activity"/>
    <property type="evidence" value="ECO:0007669"/>
    <property type="project" value="UniProtKB-EC"/>
</dbReference>
<keyword evidence="4" id="KW-0547">Nucleotide-binding</keyword>
<organism evidence="10 11">
    <name type="scientific">Micromonospora sicca</name>
    <dbReference type="NCBI Taxonomy" id="2202420"/>
    <lineage>
        <taxon>Bacteria</taxon>
        <taxon>Bacillati</taxon>
        <taxon>Actinomycetota</taxon>
        <taxon>Actinomycetes</taxon>
        <taxon>Micromonosporales</taxon>
        <taxon>Micromonosporaceae</taxon>
        <taxon>Micromonospora</taxon>
    </lineage>
</organism>